<proteinExistence type="predicted"/>
<keyword evidence="2" id="KW-0732">Signal</keyword>
<dbReference type="Proteomes" id="UP000809431">
    <property type="component" value="Unassembled WGS sequence"/>
</dbReference>
<accession>A0ABS2BL49</accession>
<dbReference type="SUPFAM" id="SSF53474">
    <property type="entry name" value="alpha/beta-Hydrolases"/>
    <property type="match status" value="1"/>
</dbReference>
<dbReference type="InterPro" id="IPR036573">
    <property type="entry name" value="CBM_sf_5/12"/>
</dbReference>
<keyword evidence="1" id="KW-0378">Hydrolase</keyword>
<sequence>MQTAWAAATLSLFTSAWLSAAPAWQPDQVYNAGDTVTVAGTDYRAQWWTKGQPPQQHAGPLGGGQPWLVLDPAQPPLACGDVWRDQTAYNGNAVVSRHGRNYLANWWTRGHAPETAENRAVWRDLGSCNYIGQYTFSLTSQHVQALTFGPDTAGTDYPIEVMLPDGFQPDQAYPVLYVLDWFLVADTFRQQFKDLHDAGKLRPFIVVGIGCADPEPACWLRRERDYTPTYWQPEEDYLGNTDPALRITGGGPNFLAFLKHELVPRIETRYLTLPAQRGLHGTSLSGLLASHALVHDAPLFGHYLINSPALWYHDYLLSGEAEAAPSEQYRGAQRVFLSMGELEDSPYLEDTARFAATLNSKQLTVQHTVFPGRTHQTAAEIATTEGLGYAYGR</sequence>
<dbReference type="InterPro" id="IPR050583">
    <property type="entry name" value="Mycobacterial_A85_antigen"/>
</dbReference>
<feature type="signal peptide" evidence="2">
    <location>
        <begin position="1"/>
        <end position="20"/>
    </location>
</feature>
<dbReference type="Gene3D" id="3.40.50.1820">
    <property type="entry name" value="alpha/beta hydrolase"/>
    <property type="match status" value="1"/>
</dbReference>
<dbReference type="Gene3D" id="2.10.10.20">
    <property type="entry name" value="Carbohydrate-binding module superfamily 5/12"/>
    <property type="match status" value="2"/>
</dbReference>
<protein>
    <recommendedName>
        <fullName evidence="3">Chitin-binding type-3 domain-containing protein</fullName>
    </recommendedName>
</protein>
<evidence type="ECO:0000256" key="2">
    <source>
        <dbReference type="SAM" id="SignalP"/>
    </source>
</evidence>
<evidence type="ECO:0000313" key="5">
    <source>
        <dbReference type="Proteomes" id="UP000809431"/>
    </source>
</evidence>
<organism evidence="4 5">
    <name type="scientific">Jeongeupia naejangsanensis</name>
    <dbReference type="NCBI Taxonomy" id="613195"/>
    <lineage>
        <taxon>Bacteria</taxon>
        <taxon>Pseudomonadati</taxon>
        <taxon>Pseudomonadota</taxon>
        <taxon>Betaproteobacteria</taxon>
        <taxon>Neisseriales</taxon>
        <taxon>Chitinibacteraceae</taxon>
        <taxon>Jeongeupia</taxon>
    </lineage>
</organism>
<dbReference type="PANTHER" id="PTHR48098:SF6">
    <property type="entry name" value="FERRI-BACILLIBACTIN ESTERASE BESA"/>
    <property type="match status" value="1"/>
</dbReference>
<reference evidence="4 5" key="1">
    <citation type="submission" date="2021-01" db="EMBL/GenBank/DDBJ databases">
        <title>Draft Genome Sequence and Polyhydroxyalkanoate Biosynthetic Potential of Jeongeupia naejangsanensis Type Strain DSM 24253.</title>
        <authorList>
            <person name="Turrini P."/>
            <person name="Artuso I."/>
            <person name="Lugli G.A."/>
            <person name="Frangipani E."/>
            <person name="Ventura M."/>
            <person name="Visca P."/>
        </authorList>
    </citation>
    <scope>NUCLEOTIDE SEQUENCE [LARGE SCALE GENOMIC DNA]</scope>
    <source>
        <strain evidence="4 5">DSM 24253</strain>
    </source>
</reference>
<dbReference type="EMBL" id="JAESND010000004">
    <property type="protein sequence ID" value="MBM3116170.1"/>
    <property type="molecule type" value="Genomic_DNA"/>
</dbReference>
<evidence type="ECO:0000313" key="4">
    <source>
        <dbReference type="EMBL" id="MBM3116170.1"/>
    </source>
</evidence>
<keyword evidence="5" id="KW-1185">Reference proteome</keyword>
<dbReference type="PANTHER" id="PTHR48098">
    <property type="entry name" value="ENTEROCHELIN ESTERASE-RELATED"/>
    <property type="match status" value="1"/>
</dbReference>
<dbReference type="Pfam" id="PF02839">
    <property type="entry name" value="CBM_5_12"/>
    <property type="match status" value="2"/>
</dbReference>
<gene>
    <name evidence="4" type="ORF">JMJ54_10015</name>
</gene>
<dbReference type="InterPro" id="IPR029058">
    <property type="entry name" value="AB_hydrolase_fold"/>
</dbReference>
<feature type="chain" id="PRO_5046897072" description="Chitin-binding type-3 domain-containing protein" evidence="2">
    <location>
        <begin position="21"/>
        <end position="393"/>
    </location>
</feature>
<dbReference type="SUPFAM" id="SSF51055">
    <property type="entry name" value="Carbohydrate binding domain"/>
    <property type="match status" value="2"/>
</dbReference>
<dbReference type="SMART" id="SM00495">
    <property type="entry name" value="ChtBD3"/>
    <property type="match status" value="2"/>
</dbReference>
<feature type="domain" description="Chitin-binding type-3" evidence="3">
    <location>
        <begin position="21"/>
        <end position="70"/>
    </location>
</feature>
<dbReference type="InterPro" id="IPR003610">
    <property type="entry name" value="CBM5/12"/>
</dbReference>
<name>A0ABS2BL49_9NEIS</name>
<dbReference type="CDD" id="cd12215">
    <property type="entry name" value="ChiC_BD"/>
    <property type="match status" value="2"/>
</dbReference>
<evidence type="ECO:0000256" key="1">
    <source>
        <dbReference type="ARBA" id="ARBA00022801"/>
    </source>
</evidence>
<feature type="domain" description="Chitin-binding type-3" evidence="3">
    <location>
        <begin position="80"/>
        <end position="125"/>
    </location>
</feature>
<dbReference type="InterPro" id="IPR000801">
    <property type="entry name" value="Esterase-like"/>
</dbReference>
<evidence type="ECO:0000259" key="3">
    <source>
        <dbReference type="SMART" id="SM00495"/>
    </source>
</evidence>
<dbReference type="Pfam" id="PF00756">
    <property type="entry name" value="Esterase"/>
    <property type="match status" value="1"/>
</dbReference>
<comment type="caution">
    <text evidence="4">The sequence shown here is derived from an EMBL/GenBank/DDBJ whole genome shotgun (WGS) entry which is preliminary data.</text>
</comment>
<dbReference type="RefSeq" id="WP_203538303.1">
    <property type="nucleotide sequence ID" value="NZ_JAESND010000004.1"/>
</dbReference>